<reference evidence="2 3" key="1">
    <citation type="submission" date="2016-07" db="EMBL/GenBank/DDBJ databases">
        <title>Characterization of isolates of Eisenbergiella tayi derived from blood cultures, using whole genome sequencing.</title>
        <authorList>
            <person name="Burdz T."/>
            <person name="Wiebe D."/>
            <person name="Huynh C."/>
            <person name="Bernard K."/>
        </authorList>
    </citation>
    <scope>NUCLEOTIDE SEQUENCE [LARGE SCALE GENOMIC DNA]</scope>
    <source>
        <strain evidence="2 3">NML 110608</strain>
    </source>
</reference>
<sequence>MKKKLLAWFIGVCMVCTCVGCGSGGNTAAAGNTAGSGQTEASQAESSSGEKKKVTFYMWASDAEQEFDKAIVAQYEKENPDIDIEENYIPYAEYLSKINTMAAAGSMPDIFNLPEGNVFEWGAKGALLDLKPLYEAAGVNPSDVSVDSAIFSTDENVWSVGYNVTTLCLYYNKELLEENGIAFPGIDASQPWSWDEFVENAKKITKDSSGSGPDDAAFDPDNITVYGTMMPTDWVKFIPLLHTNDSGILNEDGTALGISSDAGIEVIQSIADLGNKIHCAPSNAMAKGAFSDASAMLMNGQVAMVIDGGWALANYTNEGFDVGVAPIPAFKHPADISWTAGLCMSPNAADNKEAFDFYQYFTNFTNSIQAALDQGVSLGGLPHTLEVFDGGENEAKWVSTYTKVDATQMCEAFKNILQADTTVLGDNVRVKNFPVIVDNTIVPALDNVWLGEVSAKEALEVLDLSDSIDGYWK</sequence>
<dbReference type="PANTHER" id="PTHR43649">
    <property type="entry name" value="ARABINOSE-BINDING PROTEIN-RELATED"/>
    <property type="match status" value="1"/>
</dbReference>
<dbReference type="InterPro" id="IPR050490">
    <property type="entry name" value="Bact_solute-bd_prot1"/>
</dbReference>
<accession>A0A1E3A947</accession>
<dbReference type="Pfam" id="PF01547">
    <property type="entry name" value="SBP_bac_1"/>
    <property type="match status" value="1"/>
</dbReference>
<gene>
    <name evidence="2" type="primary">yesO_5</name>
    <name evidence="2" type="ORF">BEI61_01185</name>
</gene>
<keyword evidence="1" id="KW-0732">Signal</keyword>
<feature type="chain" id="PRO_5038487679" evidence="1">
    <location>
        <begin position="29"/>
        <end position="473"/>
    </location>
</feature>
<dbReference type="Gene3D" id="3.40.190.10">
    <property type="entry name" value="Periplasmic binding protein-like II"/>
    <property type="match status" value="1"/>
</dbReference>
<dbReference type="InterPro" id="IPR006059">
    <property type="entry name" value="SBP"/>
</dbReference>
<dbReference type="AlphaFoldDB" id="A0A1E3A947"/>
<organism evidence="2 3">
    <name type="scientific">Eisenbergiella tayi</name>
    <dbReference type="NCBI Taxonomy" id="1432052"/>
    <lineage>
        <taxon>Bacteria</taxon>
        <taxon>Bacillati</taxon>
        <taxon>Bacillota</taxon>
        <taxon>Clostridia</taxon>
        <taxon>Lachnospirales</taxon>
        <taxon>Lachnospiraceae</taxon>
        <taxon>Eisenbergiella</taxon>
    </lineage>
</organism>
<dbReference type="PATRIC" id="fig|1432052.4.peg.1334"/>
<dbReference type="EMBL" id="MCGH01000002">
    <property type="protein sequence ID" value="ODM05300.1"/>
    <property type="molecule type" value="Genomic_DNA"/>
</dbReference>
<comment type="caution">
    <text evidence="2">The sequence shown here is derived from an EMBL/GenBank/DDBJ whole genome shotgun (WGS) entry which is preliminary data.</text>
</comment>
<feature type="signal peptide" evidence="1">
    <location>
        <begin position="1"/>
        <end position="28"/>
    </location>
</feature>
<dbReference type="RefSeq" id="WP_069151622.1">
    <property type="nucleotide sequence ID" value="NZ_MCGH01000002.1"/>
</dbReference>
<evidence type="ECO:0000313" key="3">
    <source>
        <dbReference type="Proteomes" id="UP000094067"/>
    </source>
</evidence>
<dbReference type="Proteomes" id="UP000094067">
    <property type="component" value="Unassembled WGS sequence"/>
</dbReference>
<evidence type="ECO:0000313" key="2">
    <source>
        <dbReference type="EMBL" id="ODM05300.1"/>
    </source>
</evidence>
<name>A0A1E3A947_9FIRM</name>
<protein>
    <submittedName>
        <fullName evidence="2">Putative ABC transporter substrate-binding protein YesO</fullName>
    </submittedName>
</protein>
<evidence type="ECO:0000256" key="1">
    <source>
        <dbReference type="SAM" id="SignalP"/>
    </source>
</evidence>
<dbReference type="SUPFAM" id="SSF53850">
    <property type="entry name" value="Periplasmic binding protein-like II"/>
    <property type="match status" value="1"/>
</dbReference>
<dbReference type="PANTHER" id="PTHR43649:SF12">
    <property type="entry name" value="DIACETYLCHITOBIOSE BINDING PROTEIN DASA"/>
    <property type="match status" value="1"/>
</dbReference>
<proteinExistence type="predicted"/>
<dbReference type="CDD" id="cd13585">
    <property type="entry name" value="PBP2_TMBP_like"/>
    <property type="match status" value="1"/>
</dbReference>